<dbReference type="OrthoDB" id="176168at2"/>
<dbReference type="InterPro" id="IPR013780">
    <property type="entry name" value="Glyco_hydro_b"/>
</dbReference>
<feature type="domain" description="Glycosyl hydrolase family 31 C-terminal" evidence="7">
    <location>
        <begin position="584"/>
        <end position="676"/>
    </location>
</feature>
<keyword evidence="9" id="KW-1185">Reference proteome</keyword>
<evidence type="ECO:0008006" key="10">
    <source>
        <dbReference type="Google" id="ProtNLM"/>
    </source>
</evidence>
<protein>
    <recommendedName>
        <fullName evidence="10">Alpha-glucosidase</fullName>
    </recommendedName>
</protein>
<dbReference type="AlphaFoldDB" id="R7ZU01"/>
<evidence type="ECO:0000259" key="6">
    <source>
        <dbReference type="Pfam" id="PF01055"/>
    </source>
</evidence>
<dbReference type="PANTHER" id="PTHR43053">
    <property type="entry name" value="GLYCOSIDASE FAMILY 31"/>
    <property type="match status" value="1"/>
</dbReference>
<dbReference type="Gene3D" id="2.60.40.1180">
    <property type="entry name" value="Golgi alpha-mannosidase II"/>
    <property type="match status" value="1"/>
</dbReference>
<dbReference type="InterPro" id="IPR050985">
    <property type="entry name" value="Alpha-glycosidase_related"/>
</dbReference>
<dbReference type="GO" id="GO:0004553">
    <property type="term" value="F:hydrolase activity, hydrolyzing O-glycosyl compounds"/>
    <property type="evidence" value="ECO:0007669"/>
    <property type="project" value="InterPro"/>
</dbReference>
<reference evidence="8 9" key="1">
    <citation type="submission" date="2013-02" db="EMBL/GenBank/DDBJ databases">
        <title>A novel strain isolated from Lonar lake, Maharashtra, India.</title>
        <authorList>
            <person name="Singh A."/>
        </authorList>
    </citation>
    <scope>NUCLEOTIDE SEQUENCE [LARGE SCALE GENOMIC DNA]</scope>
    <source>
        <strain evidence="8 9">AK24</strain>
    </source>
</reference>
<comment type="caution">
    <text evidence="8">The sequence shown here is derived from an EMBL/GenBank/DDBJ whole genome shotgun (WGS) entry which is preliminary data.</text>
</comment>
<proteinExistence type="inferred from homology"/>
<feature type="domain" description="Glycoside hydrolase family 31 TIM barrel" evidence="6">
    <location>
        <begin position="286"/>
        <end position="428"/>
    </location>
</feature>
<dbReference type="Pfam" id="PF01055">
    <property type="entry name" value="Glyco_hydro_31_2nd"/>
    <property type="match status" value="1"/>
</dbReference>
<name>R7ZU01_9BACT</name>
<evidence type="ECO:0000256" key="3">
    <source>
        <dbReference type="ARBA" id="ARBA00023295"/>
    </source>
</evidence>
<dbReference type="RefSeq" id="WP_010854098.1">
    <property type="nucleotide sequence ID" value="NZ_AQHR01000051.1"/>
</dbReference>
<evidence type="ECO:0000256" key="2">
    <source>
        <dbReference type="ARBA" id="ARBA00022801"/>
    </source>
</evidence>
<dbReference type="Gene3D" id="3.20.20.80">
    <property type="entry name" value="Glycosidases"/>
    <property type="match status" value="2"/>
</dbReference>
<dbReference type="PANTHER" id="PTHR43053:SF4">
    <property type="entry name" value="MYOGENESIS-REGULATING GLYCOSIDASE"/>
    <property type="match status" value="1"/>
</dbReference>
<dbReference type="EMBL" id="AQHR01000051">
    <property type="protein sequence ID" value="EON77557.1"/>
    <property type="molecule type" value="Genomic_DNA"/>
</dbReference>
<sequence length="754" mass="85527">MQEFRTHGLALFLRATLRMFFAFAWLLFFSQCIDKETDVTESDGEVVIHAERSLEFVVVKDGFRFGFRKPDGTVLVQAHTESGLLAGSPEDLRGAQTTRYLGKSDGGYLFEVGLGVDLKILVKLSLTRDAAWFELAHEGSEPIAMALRTAGVSPGYGLGDVLTNLQRVPANQGRFDTEITGFESYDFNSSSGDVSRMVSNFAIYPANEFAVINIDPGSKIVVSTEEAIVQGSRYTQKIDALYFFFGSPSQIYKSFLDARNRHGFPVMKPSYEFYGVGWEAWGALAWKTSQETVKEDIDRYLALGYPLRWMVVGSGFWPQTADKYKSTTSFGMWDKEKYPNPEEFKNYFREKGLKFLIGLRIAFLLDGPFTAEGVANGYFIQEDGAPKVYRIDFPENPVHLLDAHNEKAVEWYVNLCDTWGVDGFKEDLYGYYYYQFPDDKIDPVNVALKEKGYMIMVRNAYLTSPGELHRIDDFNYDMNQDRGPVNSLTLAYSGFPLTYMDIIGGLFGGRDFDGQVSDRIKTYLMRNARIAALHPGMSMGKGPWHYRDSLVSRVLLESALLHARLHPYLYSNAIKFYQDGYPHTMTPLPIAFPDDPSVHHRENHRIRGYQWMIGDALMAYPLYGEDYETALTRDVYLPEGTWMDYDTGDTYTGPLMLKDFEIPVEKTPLFVGGTGILVEEIAGVLKGRVYPITERAESVFFGRDGETKSVISIDSPTWENPEIVDLTTGQEVPWEKSRFAIEFIVEIGHDYLVR</sequence>
<keyword evidence="5" id="KW-0472">Membrane</keyword>
<evidence type="ECO:0000313" key="9">
    <source>
        <dbReference type="Proteomes" id="UP000013909"/>
    </source>
</evidence>
<dbReference type="InterPro" id="IPR017853">
    <property type="entry name" value="GH"/>
</dbReference>
<keyword evidence="2 4" id="KW-0378">Hydrolase</keyword>
<evidence type="ECO:0000256" key="4">
    <source>
        <dbReference type="RuleBase" id="RU361185"/>
    </source>
</evidence>
<dbReference type="SUPFAM" id="SSF51445">
    <property type="entry name" value="(Trans)glycosidases"/>
    <property type="match status" value="1"/>
</dbReference>
<accession>R7ZU01</accession>
<gene>
    <name evidence="8" type="ORF">ADIS_1960</name>
</gene>
<comment type="similarity">
    <text evidence="1 4">Belongs to the glycosyl hydrolase 31 family.</text>
</comment>
<organism evidence="8 9">
    <name type="scientific">Lunatimonas lonarensis</name>
    <dbReference type="NCBI Taxonomy" id="1232681"/>
    <lineage>
        <taxon>Bacteria</taxon>
        <taxon>Pseudomonadati</taxon>
        <taxon>Bacteroidota</taxon>
        <taxon>Cytophagia</taxon>
        <taxon>Cytophagales</taxon>
        <taxon>Cyclobacteriaceae</taxon>
    </lineage>
</organism>
<evidence type="ECO:0000259" key="7">
    <source>
        <dbReference type="Pfam" id="PF21365"/>
    </source>
</evidence>
<feature type="transmembrane region" description="Helical" evidence="5">
    <location>
        <begin position="12"/>
        <end position="30"/>
    </location>
</feature>
<keyword evidence="3 4" id="KW-0326">Glycosidase</keyword>
<keyword evidence="5" id="KW-0812">Transmembrane</keyword>
<dbReference type="InterPro" id="IPR000322">
    <property type="entry name" value="Glyco_hydro_31_TIM"/>
</dbReference>
<keyword evidence="5" id="KW-1133">Transmembrane helix</keyword>
<dbReference type="Proteomes" id="UP000013909">
    <property type="component" value="Unassembled WGS sequence"/>
</dbReference>
<dbReference type="InterPro" id="IPR048395">
    <property type="entry name" value="Glyco_hydro_31_C"/>
</dbReference>
<dbReference type="STRING" id="1232681.ADIS_1960"/>
<evidence type="ECO:0000256" key="1">
    <source>
        <dbReference type="ARBA" id="ARBA00007806"/>
    </source>
</evidence>
<dbReference type="SUPFAM" id="SSF51011">
    <property type="entry name" value="Glycosyl hydrolase domain"/>
    <property type="match status" value="1"/>
</dbReference>
<evidence type="ECO:0000256" key="5">
    <source>
        <dbReference type="SAM" id="Phobius"/>
    </source>
</evidence>
<dbReference type="Pfam" id="PF21365">
    <property type="entry name" value="Glyco_hydro_31_3rd"/>
    <property type="match status" value="1"/>
</dbReference>
<evidence type="ECO:0000313" key="8">
    <source>
        <dbReference type="EMBL" id="EON77557.1"/>
    </source>
</evidence>
<dbReference type="GO" id="GO:0005975">
    <property type="term" value="P:carbohydrate metabolic process"/>
    <property type="evidence" value="ECO:0007669"/>
    <property type="project" value="InterPro"/>
</dbReference>